<dbReference type="EMBL" id="QSFO01000002">
    <property type="protein sequence ID" value="RHA56688.1"/>
    <property type="molecule type" value="Genomic_DNA"/>
</dbReference>
<reference evidence="3 4" key="1">
    <citation type="submission" date="2018-08" db="EMBL/GenBank/DDBJ databases">
        <title>A genome reference for cultivated species of the human gut microbiota.</title>
        <authorList>
            <person name="Zou Y."/>
            <person name="Xue W."/>
            <person name="Luo G."/>
        </authorList>
    </citation>
    <scope>NUCLEOTIDE SEQUENCE [LARGE SCALE GENOMIC DNA]</scope>
    <source>
        <strain evidence="3 4">AM43-2</strain>
    </source>
</reference>
<proteinExistence type="predicted"/>
<gene>
    <name evidence="3" type="ORF">DW929_02235</name>
</gene>
<evidence type="ECO:0000313" key="3">
    <source>
        <dbReference type="EMBL" id="RHA56688.1"/>
    </source>
</evidence>
<keyword evidence="1" id="KW-1133">Transmembrane helix</keyword>
<sequence length="413" mass="45072">MYLCDKGSILVLPIEYVKKIIKERMFIMNSKNKKIIKERMFTMNLKNKKIFSRIAAGVMTVAMAITLLPGTMKTVNAAEPVTSASLDVNLYKRADVYAPNTTFEFEVTNLTAEQAKATNGGKDLKPPFKNAPAGAVKPGTIELAPAAEDLTETSISKKLTFTLVADKFTTEGIGTYRYKVKQKEGTYEGIKYDVGERYLDVTVATDGTNFYIASASLVLYQEDGQLVKSGAFVNTYGVNKPDTENPVPKPDGTVNDLVISKTVTGNYGERDKKFIFEITINGAEGEWYNLEGQPAIKKGTAARIELKHGDTVKIYGLTENDTYTIKELEADDYKTTFETKLNGTNKAGGSGNIKTATGTIDAGTSLQTQEVAFTNDRTGSATGFASSYGPYALMVVLAGAVAFVLFRKKRAEY</sequence>
<feature type="domain" description="DUF7601" evidence="2">
    <location>
        <begin position="256"/>
        <end position="377"/>
    </location>
</feature>
<evidence type="ECO:0000313" key="4">
    <source>
        <dbReference type="Proteomes" id="UP000284598"/>
    </source>
</evidence>
<feature type="transmembrane region" description="Helical" evidence="1">
    <location>
        <begin position="388"/>
        <end position="406"/>
    </location>
</feature>
<dbReference type="InterPro" id="IPR038174">
    <property type="entry name" value="Strep_pil_link_sf"/>
</dbReference>
<dbReference type="AlphaFoldDB" id="A0A413S4R7"/>
<dbReference type="Pfam" id="PF24547">
    <property type="entry name" value="DUF7601"/>
    <property type="match status" value="1"/>
</dbReference>
<dbReference type="InterPro" id="IPR055382">
    <property type="entry name" value="DUF7601"/>
</dbReference>
<keyword evidence="1" id="KW-0812">Transmembrane</keyword>
<keyword evidence="1" id="KW-0472">Membrane</keyword>
<dbReference type="Gene3D" id="2.60.40.1140">
    <property type="entry name" value="Collagen-binding surface protein Cna, B-type domain"/>
    <property type="match status" value="1"/>
</dbReference>
<evidence type="ECO:0000259" key="2">
    <source>
        <dbReference type="Pfam" id="PF24547"/>
    </source>
</evidence>
<name>A0A413S4R7_9FIRM</name>
<dbReference type="Proteomes" id="UP000284598">
    <property type="component" value="Unassembled WGS sequence"/>
</dbReference>
<evidence type="ECO:0000256" key="1">
    <source>
        <dbReference type="SAM" id="Phobius"/>
    </source>
</evidence>
<comment type="caution">
    <text evidence="3">The sequence shown here is derived from an EMBL/GenBank/DDBJ whole genome shotgun (WGS) entry which is preliminary data.</text>
</comment>
<organism evidence="3 4">
    <name type="scientific">Eubacterium ventriosum</name>
    <dbReference type="NCBI Taxonomy" id="39496"/>
    <lineage>
        <taxon>Bacteria</taxon>
        <taxon>Bacillati</taxon>
        <taxon>Bacillota</taxon>
        <taxon>Clostridia</taxon>
        <taxon>Eubacteriales</taxon>
        <taxon>Eubacteriaceae</taxon>
        <taxon>Eubacterium</taxon>
    </lineage>
</organism>
<accession>A0A413S4R7</accession>
<dbReference type="Gene3D" id="2.60.40.3050">
    <property type="match status" value="1"/>
</dbReference>
<protein>
    <recommendedName>
        <fullName evidence="2">DUF7601 domain-containing protein</fullName>
    </recommendedName>
</protein>